<organism evidence="2 3">
    <name type="scientific">Nadsonia fulvescens var. elongata DSM 6958</name>
    <dbReference type="NCBI Taxonomy" id="857566"/>
    <lineage>
        <taxon>Eukaryota</taxon>
        <taxon>Fungi</taxon>
        <taxon>Dikarya</taxon>
        <taxon>Ascomycota</taxon>
        <taxon>Saccharomycotina</taxon>
        <taxon>Dipodascomycetes</taxon>
        <taxon>Dipodascales</taxon>
        <taxon>Dipodascales incertae sedis</taxon>
        <taxon>Nadsonia</taxon>
    </lineage>
</organism>
<accession>A0A1E3PI55</accession>
<sequence>MFAARLLTRLRTPIIASASGYGGYQLTNSLFDLNAPQHDALERRQNEASTPEYQYLQSHPIIKTLRNETIEITDSENNSLTKFIPRWKEFRQADVIPDFHKSVYLLTGLLSGEGLLNVDPIFFQSIPAAKQATPYRSDQPIKPSPEASDYRLKGFYHVGSGLATNQSSGILHQGVLTTLMDEGLCRCGFPALPNKYGVTAKLELDFIKRVHDDSYLVLNATAIETKGRKVVVQGDIRDLQSGDLIVQGQVVLVEPWWAKYLLMISNISM</sequence>
<dbReference type="AlphaFoldDB" id="A0A1E3PI55"/>
<dbReference type="STRING" id="857566.A0A1E3PI55"/>
<evidence type="ECO:0000259" key="1">
    <source>
        <dbReference type="Pfam" id="PF03061"/>
    </source>
</evidence>
<dbReference type="Gene3D" id="3.10.129.10">
    <property type="entry name" value="Hotdog Thioesterase"/>
    <property type="match status" value="1"/>
</dbReference>
<dbReference type="InterPro" id="IPR052061">
    <property type="entry name" value="PTE-AB_protein"/>
</dbReference>
<proteinExistence type="predicted"/>
<protein>
    <recommendedName>
        <fullName evidence="1">Thioesterase domain-containing protein</fullName>
    </recommendedName>
</protein>
<dbReference type="InterPro" id="IPR006683">
    <property type="entry name" value="Thioestr_dom"/>
</dbReference>
<dbReference type="PANTHER" id="PTHR47260:SF4">
    <property type="entry name" value="MIOREX COMPLEX COMPONENT 3"/>
    <property type="match status" value="1"/>
</dbReference>
<reference evidence="2 3" key="1">
    <citation type="journal article" date="2016" name="Proc. Natl. Acad. Sci. U.S.A.">
        <title>Comparative genomics of biotechnologically important yeasts.</title>
        <authorList>
            <person name="Riley R."/>
            <person name="Haridas S."/>
            <person name="Wolfe K.H."/>
            <person name="Lopes M.R."/>
            <person name="Hittinger C.T."/>
            <person name="Goeker M."/>
            <person name="Salamov A.A."/>
            <person name="Wisecaver J.H."/>
            <person name="Long T.M."/>
            <person name="Calvey C.H."/>
            <person name="Aerts A.L."/>
            <person name="Barry K.W."/>
            <person name="Choi C."/>
            <person name="Clum A."/>
            <person name="Coughlan A.Y."/>
            <person name="Deshpande S."/>
            <person name="Douglass A.P."/>
            <person name="Hanson S.J."/>
            <person name="Klenk H.-P."/>
            <person name="LaButti K.M."/>
            <person name="Lapidus A."/>
            <person name="Lindquist E.A."/>
            <person name="Lipzen A.M."/>
            <person name="Meier-Kolthoff J.P."/>
            <person name="Ohm R.A."/>
            <person name="Otillar R.P."/>
            <person name="Pangilinan J.L."/>
            <person name="Peng Y."/>
            <person name="Rokas A."/>
            <person name="Rosa C.A."/>
            <person name="Scheuner C."/>
            <person name="Sibirny A.A."/>
            <person name="Slot J.C."/>
            <person name="Stielow J.B."/>
            <person name="Sun H."/>
            <person name="Kurtzman C.P."/>
            <person name="Blackwell M."/>
            <person name="Grigoriev I.V."/>
            <person name="Jeffries T.W."/>
        </authorList>
    </citation>
    <scope>NUCLEOTIDE SEQUENCE [LARGE SCALE GENOMIC DNA]</scope>
    <source>
        <strain evidence="2 3">DSM 6958</strain>
    </source>
</reference>
<gene>
    <name evidence="2" type="ORF">NADFUDRAFT_83192</name>
</gene>
<evidence type="ECO:0000313" key="2">
    <source>
        <dbReference type="EMBL" id="ODQ65116.1"/>
    </source>
</evidence>
<dbReference type="PANTHER" id="PTHR47260">
    <property type="entry name" value="UPF0644 PROTEIN PB2B4.06"/>
    <property type="match status" value="1"/>
</dbReference>
<name>A0A1E3PI55_9ASCO</name>
<dbReference type="Pfam" id="PF03061">
    <property type="entry name" value="4HBT"/>
    <property type="match status" value="1"/>
</dbReference>
<evidence type="ECO:0000313" key="3">
    <source>
        <dbReference type="Proteomes" id="UP000095009"/>
    </source>
</evidence>
<dbReference type="InterPro" id="IPR029069">
    <property type="entry name" value="HotDog_dom_sf"/>
</dbReference>
<dbReference type="EMBL" id="KV454410">
    <property type="protein sequence ID" value="ODQ65116.1"/>
    <property type="molecule type" value="Genomic_DNA"/>
</dbReference>
<feature type="domain" description="Thioesterase" evidence="1">
    <location>
        <begin position="169"/>
        <end position="241"/>
    </location>
</feature>
<dbReference type="CDD" id="cd03443">
    <property type="entry name" value="PaaI_thioesterase"/>
    <property type="match status" value="1"/>
</dbReference>
<dbReference type="SUPFAM" id="SSF54637">
    <property type="entry name" value="Thioesterase/thiol ester dehydrase-isomerase"/>
    <property type="match status" value="1"/>
</dbReference>
<dbReference type="OrthoDB" id="506431at2759"/>
<keyword evidence="3" id="KW-1185">Reference proteome</keyword>
<dbReference type="Proteomes" id="UP000095009">
    <property type="component" value="Unassembled WGS sequence"/>
</dbReference>